<dbReference type="EMBL" id="CP021106">
    <property type="protein sequence ID" value="ARO87926.1"/>
    <property type="molecule type" value="Genomic_DNA"/>
</dbReference>
<evidence type="ECO:0000313" key="1">
    <source>
        <dbReference type="EMBL" id="ARO87926.1"/>
    </source>
</evidence>
<dbReference type="AlphaFoldDB" id="A0A1W6SQ53"/>
<proteinExistence type="predicted"/>
<name>A0A1W6SQ53_9PROT</name>
<accession>A0A1W6SQ53</accession>
<gene>
    <name evidence="1" type="ORF">EBAPG3_009180</name>
</gene>
<protein>
    <submittedName>
        <fullName evidence="1">Uncharacterized protein</fullName>
    </submittedName>
</protein>
<keyword evidence="2" id="KW-1185">Reference proteome</keyword>
<dbReference type="Proteomes" id="UP000012179">
    <property type="component" value="Chromosome"/>
</dbReference>
<sequence length="67" mass="7954">MDKYDYDDALTTSSALLDHGAEVFTKKMFQHSQLKTRERCSDMERSPLEKKPFTIRPTIRRVEFNQD</sequence>
<reference evidence="1 2" key="1">
    <citation type="journal article" date="2015" name="Int. J. Syst. Evol. Microbiol.">
        <title>Nitrosospira lacus sp. nov., a psychrotolerant, ammonia-oxidizing bacterium from sandy lake sediment.</title>
        <authorList>
            <person name="Urakawa H."/>
            <person name="Garcia J.C."/>
            <person name="Nielsen J.L."/>
            <person name="Le V.Q."/>
            <person name="Kozlowski J.A."/>
            <person name="Stein L.Y."/>
            <person name="Lim C.K."/>
            <person name="Pommerening-Roser A."/>
            <person name="Martens-Habbena W."/>
            <person name="Stahl D.A."/>
            <person name="Klotz M.G."/>
        </authorList>
    </citation>
    <scope>NUCLEOTIDE SEQUENCE [LARGE SCALE GENOMIC DNA]</scope>
    <source>
        <strain evidence="1 2">APG3</strain>
    </source>
</reference>
<organism evidence="1 2">
    <name type="scientific">Nitrosospira lacus</name>
    <dbReference type="NCBI Taxonomy" id="1288494"/>
    <lineage>
        <taxon>Bacteria</taxon>
        <taxon>Pseudomonadati</taxon>
        <taxon>Pseudomonadota</taxon>
        <taxon>Betaproteobacteria</taxon>
        <taxon>Nitrosomonadales</taxon>
        <taxon>Nitrosomonadaceae</taxon>
        <taxon>Nitrosospira</taxon>
    </lineage>
</organism>
<evidence type="ECO:0000313" key="2">
    <source>
        <dbReference type="Proteomes" id="UP000012179"/>
    </source>
</evidence>